<feature type="region of interest" description="Disordered" evidence="1">
    <location>
        <begin position="96"/>
        <end position="121"/>
    </location>
</feature>
<evidence type="ECO:0000256" key="1">
    <source>
        <dbReference type="SAM" id="MobiDB-lite"/>
    </source>
</evidence>
<dbReference type="AlphaFoldDB" id="A0A507AP18"/>
<organism evidence="2 4">
    <name type="scientific">Thyridium curvatum</name>
    <dbReference type="NCBI Taxonomy" id="1093900"/>
    <lineage>
        <taxon>Eukaryota</taxon>
        <taxon>Fungi</taxon>
        <taxon>Dikarya</taxon>
        <taxon>Ascomycota</taxon>
        <taxon>Pezizomycotina</taxon>
        <taxon>Sordariomycetes</taxon>
        <taxon>Sordariomycetidae</taxon>
        <taxon>Thyridiales</taxon>
        <taxon>Thyridiaceae</taxon>
        <taxon>Thyridium</taxon>
    </lineage>
</organism>
<dbReference type="OrthoDB" id="5226159at2759"/>
<dbReference type="GeneID" id="41968984"/>
<accession>A0A507AP18</accession>
<sequence length="211" mass="22985">MHCLNVMAYAHRLQDFCRIRRKKKQGLKITAKLTKDLLPTQSAPFNFKKEESILPGISDDEISILREKAAASRIGIADFRVGGGGALHHSHTYSHYHHTTTGPHSYNHHQRRPMPSALSARRGGSLCLNPVDPSALPMGRTSPNVGLGLGMDLGLSHHHQQQQQQQLDGGSDYSSPVSSTTKICRCGGVAASERSVSPQGSFLGLEKEMSL</sequence>
<dbReference type="EMBL" id="SKBQ01000006">
    <property type="protein sequence ID" value="TPX09077.1"/>
    <property type="molecule type" value="Genomic_DNA"/>
</dbReference>
<name>A0A507AP18_9PEZI</name>
<proteinExistence type="predicted"/>
<protein>
    <submittedName>
        <fullName evidence="2">Uncharacterized protein</fullName>
    </submittedName>
</protein>
<dbReference type="RefSeq" id="XP_030990788.1">
    <property type="nucleotide sequence ID" value="XM_031135627.1"/>
</dbReference>
<reference evidence="2 4" key="1">
    <citation type="submission" date="2019-06" db="EMBL/GenBank/DDBJ databases">
        <title>Draft genome sequence of the filamentous fungus Phialemoniopsis curvata isolated from diesel fuel.</title>
        <authorList>
            <person name="Varaljay V.A."/>
            <person name="Lyon W.J."/>
            <person name="Crouch A.L."/>
            <person name="Drake C.E."/>
            <person name="Hollomon J.M."/>
            <person name="Nadeau L.J."/>
            <person name="Nunn H.S."/>
            <person name="Stevenson B.S."/>
            <person name="Bojanowski C.L."/>
            <person name="Crookes-Goodson W.J."/>
        </authorList>
    </citation>
    <scope>NUCLEOTIDE SEQUENCE [LARGE SCALE GENOMIC DNA]</scope>
    <source>
        <strain evidence="2 4">D216</strain>
    </source>
</reference>
<dbReference type="InParanoid" id="A0A507AP18"/>
<evidence type="ECO:0000313" key="2">
    <source>
        <dbReference type="EMBL" id="TPX09077.1"/>
    </source>
</evidence>
<evidence type="ECO:0000313" key="3">
    <source>
        <dbReference type="EMBL" id="TPX09201.1"/>
    </source>
</evidence>
<comment type="caution">
    <text evidence="2">The sequence shown here is derived from an EMBL/GenBank/DDBJ whole genome shotgun (WGS) entry which is preliminary data.</text>
</comment>
<evidence type="ECO:0000313" key="4">
    <source>
        <dbReference type="Proteomes" id="UP000319257"/>
    </source>
</evidence>
<dbReference type="Proteomes" id="UP000319257">
    <property type="component" value="Unassembled WGS sequence"/>
</dbReference>
<gene>
    <name evidence="2" type="ORF">E0L32_001537</name>
    <name evidence="3" type="ORF">E0L32_001661</name>
</gene>
<keyword evidence="4" id="KW-1185">Reference proteome</keyword>
<dbReference type="EMBL" id="SKBQ01000006">
    <property type="protein sequence ID" value="TPX09201.1"/>
    <property type="molecule type" value="Genomic_DNA"/>
</dbReference>